<protein>
    <submittedName>
        <fullName evidence="3">Insulinase family protein</fullName>
    </submittedName>
</protein>
<dbReference type="Pfam" id="PF08367">
    <property type="entry name" value="M16C_assoc"/>
    <property type="match status" value="1"/>
</dbReference>
<feature type="domain" description="Peptidase M16C associated" evidence="2">
    <location>
        <begin position="479"/>
        <end position="727"/>
    </location>
</feature>
<dbReference type="SUPFAM" id="SSF63411">
    <property type="entry name" value="LuxS/MPP-like metallohydrolase"/>
    <property type="match status" value="4"/>
</dbReference>
<reference evidence="3" key="1">
    <citation type="submission" date="2022-12" db="EMBL/GenBank/DDBJ databases">
        <title>Clostridium sp. nov., isolated from industrial wastewater.</title>
        <authorList>
            <person name="Jiayan W."/>
        </authorList>
    </citation>
    <scope>NUCLEOTIDE SEQUENCE</scope>
    <source>
        <strain evidence="3">ZC22-4</strain>
    </source>
</reference>
<comment type="caution">
    <text evidence="3">The sequence shown here is derived from an EMBL/GenBank/DDBJ whole genome shotgun (WGS) entry which is preliminary data.</text>
</comment>
<evidence type="ECO:0000259" key="2">
    <source>
        <dbReference type="SMART" id="SM01264"/>
    </source>
</evidence>
<dbReference type="InterPro" id="IPR055130">
    <property type="entry name" value="PreP_C"/>
</dbReference>
<dbReference type="InterPro" id="IPR013578">
    <property type="entry name" value="Peptidase_M16C_assoc"/>
</dbReference>
<keyword evidence="1" id="KW-0175">Coiled coil</keyword>
<evidence type="ECO:0000313" key="4">
    <source>
        <dbReference type="Proteomes" id="UP001144612"/>
    </source>
</evidence>
<dbReference type="PANTHER" id="PTHR43016:SF13">
    <property type="entry name" value="PRESEQUENCE PROTEASE, MITOCHONDRIAL"/>
    <property type="match status" value="1"/>
</dbReference>
<dbReference type="Proteomes" id="UP001144612">
    <property type="component" value="Unassembled WGS sequence"/>
</dbReference>
<gene>
    <name evidence="3" type="ORF">OW729_02310</name>
</gene>
<dbReference type="PANTHER" id="PTHR43016">
    <property type="entry name" value="PRESEQUENCE PROTEASE"/>
    <property type="match status" value="1"/>
</dbReference>
<dbReference type="RefSeq" id="WP_268059806.1">
    <property type="nucleotide sequence ID" value="NZ_JAPQFJ010000002.1"/>
</dbReference>
<dbReference type="InterPro" id="IPR007863">
    <property type="entry name" value="Peptidase_M16_C"/>
</dbReference>
<organism evidence="3 4">
    <name type="scientific">Clostridium brassicae</name>
    <dbReference type="NCBI Taxonomy" id="2999072"/>
    <lineage>
        <taxon>Bacteria</taxon>
        <taxon>Bacillati</taxon>
        <taxon>Bacillota</taxon>
        <taxon>Clostridia</taxon>
        <taxon>Eubacteriales</taxon>
        <taxon>Clostridiaceae</taxon>
        <taxon>Clostridium</taxon>
    </lineage>
</organism>
<dbReference type="EMBL" id="JAPQFJ010000002">
    <property type="protein sequence ID" value="MCY6957434.1"/>
    <property type="molecule type" value="Genomic_DNA"/>
</dbReference>
<dbReference type="Pfam" id="PF22516">
    <property type="entry name" value="PreP_C"/>
    <property type="match status" value="1"/>
</dbReference>
<dbReference type="Gene3D" id="3.30.830.10">
    <property type="entry name" value="Metalloenzyme, LuxS/M16 peptidase-like"/>
    <property type="match status" value="4"/>
</dbReference>
<sequence>MKKKFKVPIVIISIIAYFFGMSQLGVNSLTALAKEAKTEFTVSKLYSGFKLLNKKYVQDVDSTVYEFEHEKTGGKLVCLQNNDNNKVFGITFKTLCNDNTGVNHIIEHGVLEESNTKSGNPYTGSEFTQYYILAKKEDDFQDEMGKCLNDVFFPKLSKMVFMKHGWRYEIDSPNEEMKINGIVYNEMKGKDSPIQKLIKTMNKSLLPNTIYKFNSGGDPADIPKLSYGKFLETYNKNYTPSNSLIYLYGNMNIEKSLQNINNKYLSKFNKAHFHNEINEEKPFDKMKYVEDYYPSPVGSNTKNSTYLSLNYATCKYTDYETKMGLCILSRLIMAEGSPLKKAFLDNKIEGNVFDFLNDTLQMQYGIMLMNSNESQKEKFVKVVNDSLNDIVKKGFDKQLINSVINSFEMGIRNDDISPNRGQDYMEEVRSAWLYKGDILGTINKNSQIKKIRGKAKNRYFEKLIEKYILNNNHSSLVVLKPKPGLEEENAKKLKSQLAKYKSSLSKKELNNIINENRELKKWQEESSKSKGSKEETLTLEDISKKSEEIPTEVKNIKDTTVLKHLMYTNGLQYINLYYDTNKVPQNKLMYLMLLTNILGKVDTENYNRSKLVSDINTYTGGISISADAYKSSKNKDEYYPKLKLSFTSLNNNLDNAFVLLDEITNKSKFEDKNNLRNLIKQIRANIEFDIEGDIFKYVREQAQSYTSDFQKYNSLKCIPFYQFICELDKNFDKKSDEIIKNLNEVKSIAFDKENLIVSYTGDESKYNNFEKSISNFLDKVKHSTFPVQKYKFDYSVKREGFAIPSKVQYIAKAGDFEKLGYEDSGKLDVLKQVLSRYLTMEIRAKSGAYGAGAIKDDSSIVLYSYRDPKLKETINTFNNMGNFLKNFTADKNEMITHITRAIYVIDFPKGPMGKGAEGDEMYITGRTQQDVQKYRDEILSTTVEDIRSYAGMIDDIIKQNNLCAAGNEEKLKSEKDLFQVIKNLVID</sequence>
<evidence type="ECO:0000256" key="1">
    <source>
        <dbReference type="SAM" id="Coils"/>
    </source>
</evidence>
<evidence type="ECO:0000313" key="3">
    <source>
        <dbReference type="EMBL" id="MCY6957434.1"/>
    </source>
</evidence>
<dbReference type="SMART" id="SM01264">
    <property type="entry name" value="M16C_associated"/>
    <property type="match status" value="1"/>
</dbReference>
<keyword evidence="4" id="KW-1185">Reference proteome</keyword>
<dbReference type="Pfam" id="PF05193">
    <property type="entry name" value="Peptidase_M16_C"/>
    <property type="match status" value="1"/>
</dbReference>
<feature type="coiled-coil region" evidence="1">
    <location>
        <begin position="490"/>
        <end position="525"/>
    </location>
</feature>
<proteinExistence type="predicted"/>
<accession>A0ABT4D580</accession>
<name>A0ABT4D580_9CLOT</name>
<dbReference type="InterPro" id="IPR011249">
    <property type="entry name" value="Metalloenz_LuxS/M16"/>
</dbReference>